<organism evidence="1 2">
    <name type="scientific">Rhypophila decipiens</name>
    <dbReference type="NCBI Taxonomy" id="261697"/>
    <lineage>
        <taxon>Eukaryota</taxon>
        <taxon>Fungi</taxon>
        <taxon>Dikarya</taxon>
        <taxon>Ascomycota</taxon>
        <taxon>Pezizomycotina</taxon>
        <taxon>Sordariomycetes</taxon>
        <taxon>Sordariomycetidae</taxon>
        <taxon>Sordariales</taxon>
        <taxon>Naviculisporaceae</taxon>
        <taxon>Rhypophila</taxon>
    </lineage>
</organism>
<accession>A0AAN6XY92</accession>
<comment type="caution">
    <text evidence="1">The sequence shown here is derived from an EMBL/GenBank/DDBJ whole genome shotgun (WGS) entry which is preliminary data.</text>
</comment>
<name>A0AAN6XY92_9PEZI</name>
<reference evidence="1" key="1">
    <citation type="journal article" date="2023" name="Mol. Phylogenet. Evol.">
        <title>Genome-scale phylogeny and comparative genomics of the fungal order Sordariales.</title>
        <authorList>
            <person name="Hensen N."/>
            <person name="Bonometti L."/>
            <person name="Westerberg I."/>
            <person name="Brannstrom I.O."/>
            <person name="Guillou S."/>
            <person name="Cros-Aarteil S."/>
            <person name="Calhoun S."/>
            <person name="Haridas S."/>
            <person name="Kuo A."/>
            <person name="Mondo S."/>
            <person name="Pangilinan J."/>
            <person name="Riley R."/>
            <person name="LaButti K."/>
            <person name="Andreopoulos B."/>
            <person name="Lipzen A."/>
            <person name="Chen C."/>
            <person name="Yan M."/>
            <person name="Daum C."/>
            <person name="Ng V."/>
            <person name="Clum A."/>
            <person name="Steindorff A."/>
            <person name="Ohm R.A."/>
            <person name="Martin F."/>
            <person name="Silar P."/>
            <person name="Natvig D.O."/>
            <person name="Lalanne C."/>
            <person name="Gautier V."/>
            <person name="Ament-Velasquez S.L."/>
            <person name="Kruys A."/>
            <person name="Hutchinson M.I."/>
            <person name="Powell A.J."/>
            <person name="Barry K."/>
            <person name="Miller A.N."/>
            <person name="Grigoriev I.V."/>
            <person name="Debuchy R."/>
            <person name="Gladieux P."/>
            <person name="Hiltunen Thoren M."/>
            <person name="Johannesson H."/>
        </authorList>
    </citation>
    <scope>NUCLEOTIDE SEQUENCE</scope>
    <source>
        <strain evidence="1">PSN293</strain>
    </source>
</reference>
<protein>
    <submittedName>
        <fullName evidence="1">Uncharacterized protein</fullName>
    </submittedName>
</protein>
<keyword evidence="2" id="KW-1185">Reference proteome</keyword>
<dbReference type="EMBL" id="MU858360">
    <property type="protein sequence ID" value="KAK4206732.1"/>
    <property type="molecule type" value="Genomic_DNA"/>
</dbReference>
<evidence type="ECO:0000313" key="2">
    <source>
        <dbReference type="Proteomes" id="UP001301769"/>
    </source>
</evidence>
<reference evidence="1" key="2">
    <citation type="submission" date="2023-05" db="EMBL/GenBank/DDBJ databases">
        <authorList>
            <consortium name="Lawrence Berkeley National Laboratory"/>
            <person name="Steindorff A."/>
            <person name="Hensen N."/>
            <person name="Bonometti L."/>
            <person name="Westerberg I."/>
            <person name="Brannstrom I.O."/>
            <person name="Guillou S."/>
            <person name="Cros-Aarteil S."/>
            <person name="Calhoun S."/>
            <person name="Haridas S."/>
            <person name="Kuo A."/>
            <person name="Mondo S."/>
            <person name="Pangilinan J."/>
            <person name="Riley R."/>
            <person name="Labutti K."/>
            <person name="Andreopoulos B."/>
            <person name="Lipzen A."/>
            <person name="Chen C."/>
            <person name="Yanf M."/>
            <person name="Daum C."/>
            <person name="Ng V."/>
            <person name="Clum A."/>
            <person name="Ohm R."/>
            <person name="Martin F."/>
            <person name="Silar P."/>
            <person name="Natvig D."/>
            <person name="Lalanne C."/>
            <person name="Gautier V."/>
            <person name="Ament-Velasquez S.L."/>
            <person name="Kruys A."/>
            <person name="Hutchinson M.I."/>
            <person name="Powell A.J."/>
            <person name="Barry K."/>
            <person name="Miller A.N."/>
            <person name="Grigoriev I.V."/>
            <person name="Debuchy R."/>
            <person name="Gladieux P."/>
            <person name="Thoren M.H."/>
            <person name="Johannesson H."/>
        </authorList>
    </citation>
    <scope>NUCLEOTIDE SEQUENCE</scope>
    <source>
        <strain evidence="1">PSN293</strain>
    </source>
</reference>
<dbReference type="Proteomes" id="UP001301769">
    <property type="component" value="Unassembled WGS sequence"/>
</dbReference>
<dbReference type="AlphaFoldDB" id="A0AAN6XY92"/>
<feature type="non-terminal residue" evidence="1">
    <location>
        <position position="1"/>
    </location>
</feature>
<proteinExistence type="predicted"/>
<evidence type="ECO:0000313" key="1">
    <source>
        <dbReference type="EMBL" id="KAK4206732.1"/>
    </source>
</evidence>
<gene>
    <name evidence="1" type="ORF">QBC37DRAFT_264045</name>
</gene>
<sequence length="75" mass="8289">LLLDEDNKNKILGICGGADLCAPEKWYRYAVKEVPYSFQGVGGHPLDVRTLIEEEVATQTKVTPCDISESRHGVD</sequence>
<feature type="non-terminal residue" evidence="1">
    <location>
        <position position="75"/>
    </location>
</feature>